<dbReference type="AlphaFoldDB" id="A0AAV0F7Y8"/>
<sequence length="106" mass="11929">MKLKRFKNGMQMNRKLDAANTQNTCKCGKRIHNTQAGKKIANGKAAMGRKSLQSNLCPMVVIRWENQRLSNEHQSNSIIGSAHQSNSIIGSGCTYTRVYYIGTHRF</sequence>
<comment type="caution">
    <text evidence="1">The sequence shown here is derived from an EMBL/GenBank/DDBJ whole genome shotgun (WGS) entry which is preliminary data.</text>
</comment>
<organism evidence="1 2">
    <name type="scientific">Cuscuta epithymum</name>
    <dbReference type="NCBI Taxonomy" id="186058"/>
    <lineage>
        <taxon>Eukaryota</taxon>
        <taxon>Viridiplantae</taxon>
        <taxon>Streptophyta</taxon>
        <taxon>Embryophyta</taxon>
        <taxon>Tracheophyta</taxon>
        <taxon>Spermatophyta</taxon>
        <taxon>Magnoliopsida</taxon>
        <taxon>eudicotyledons</taxon>
        <taxon>Gunneridae</taxon>
        <taxon>Pentapetalae</taxon>
        <taxon>asterids</taxon>
        <taxon>lamiids</taxon>
        <taxon>Solanales</taxon>
        <taxon>Convolvulaceae</taxon>
        <taxon>Cuscuteae</taxon>
        <taxon>Cuscuta</taxon>
        <taxon>Cuscuta subgen. Cuscuta</taxon>
    </lineage>
</organism>
<proteinExistence type="predicted"/>
<dbReference type="Proteomes" id="UP001152523">
    <property type="component" value="Unassembled WGS sequence"/>
</dbReference>
<evidence type="ECO:0000313" key="1">
    <source>
        <dbReference type="EMBL" id="CAH9131547.1"/>
    </source>
</evidence>
<gene>
    <name evidence="1" type="ORF">CEPIT_LOCUS31470</name>
</gene>
<reference evidence="1" key="1">
    <citation type="submission" date="2022-07" db="EMBL/GenBank/DDBJ databases">
        <authorList>
            <person name="Macas J."/>
            <person name="Novak P."/>
            <person name="Neumann P."/>
        </authorList>
    </citation>
    <scope>NUCLEOTIDE SEQUENCE</scope>
</reference>
<evidence type="ECO:0000313" key="2">
    <source>
        <dbReference type="Proteomes" id="UP001152523"/>
    </source>
</evidence>
<name>A0AAV0F7Y8_9ASTE</name>
<accession>A0AAV0F7Y8</accession>
<dbReference type="EMBL" id="CAMAPF010000966">
    <property type="protein sequence ID" value="CAH9131547.1"/>
    <property type="molecule type" value="Genomic_DNA"/>
</dbReference>
<protein>
    <submittedName>
        <fullName evidence="1">Uncharacterized protein</fullName>
    </submittedName>
</protein>
<keyword evidence="2" id="KW-1185">Reference proteome</keyword>